<dbReference type="KEGG" id="aacx:DEACI_1285"/>
<protein>
    <submittedName>
        <fullName evidence="2">Bacterial extracellular solute-binding protein</fullName>
    </submittedName>
</protein>
<sequence>MAIPVITSPQQQEAAFQWIKFFTGTDTTSDWPVKTGCIAVRKSATESKTYKEFAASHPLALVPFQQAMIASPQFIDTTGGKIIDALHKVADQLGIENITRATA</sequence>
<reference evidence="2" key="1">
    <citation type="submission" date="2014-11" db="EMBL/GenBank/DDBJ databases">
        <authorList>
            <person name="Hornung B.V."/>
        </authorList>
    </citation>
    <scope>NUCLEOTIDE SEQUENCE</scope>
    <source>
        <strain evidence="2">INE</strain>
    </source>
</reference>
<dbReference type="Gene3D" id="3.40.190.10">
    <property type="entry name" value="Periplasmic binding protein-like II"/>
    <property type="match status" value="1"/>
</dbReference>
<name>A0A8S0WF32_9FIRM</name>
<dbReference type="RefSeq" id="WP_240984280.1">
    <property type="nucleotide sequence ID" value="NZ_CDGJ01000132.1"/>
</dbReference>
<dbReference type="EMBL" id="LR746496">
    <property type="protein sequence ID" value="CAA7600632.1"/>
    <property type="molecule type" value="Genomic_DNA"/>
</dbReference>
<evidence type="ECO:0000313" key="2">
    <source>
        <dbReference type="EMBL" id="CEJ09413.1"/>
    </source>
</evidence>
<keyword evidence="3" id="KW-1185">Reference proteome</keyword>
<dbReference type="EMBL" id="CDGJ01000132">
    <property type="protein sequence ID" value="CEJ09413.1"/>
    <property type="molecule type" value="Genomic_DNA"/>
</dbReference>
<evidence type="ECO:0000313" key="3">
    <source>
        <dbReference type="Proteomes" id="UP001071230"/>
    </source>
</evidence>
<organism evidence="1">
    <name type="scientific">Acididesulfobacillus acetoxydans</name>
    <dbReference type="NCBI Taxonomy" id="1561005"/>
    <lineage>
        <taxon>Bacteria</taxon>
        <taxon>Bacillati</taxon>
        <taxon>Bacillota</taxon>
        <taxon>Clostridia</taxon>
        <taxon>Eubacteriales</taxon>
        <taxon>Peptococcaceae</taxon>
        <taxon>Acididesulfobacillus</taxon>
    </lineage>
</organism>
<gene>
    <name evidence="1" type="ORF">DEACI_1285</name>
    <name evidence="2" type="ORF">DEACI_3897</name>
</gene>
<dbReference type="Proteomes" id="UP001071230">
    <property type="component" value="Unassembled WGS sequence"/>
</dbReference>
<evidence type="ECO:0000313" key="1">
    <source>
        <dbReference type="EMBL" id="CAA7600632.1"/>
    </source>
</evidence>
<dbReference type="Proteomes" id="UP000836597">
    <property type="component" value="Chromosome"/>
</dbReference>
<reference evidence="1" key="2">
    <citation type="submission" date="2020-01" db="EMBL/GenBank/DDBJ databases">
        <authorList>
            <person name="Hornung B."/>
        </authorList>
    </citation>
    <scope>NUCLEOTIDE SEQUENCE</scope>
    <source>
        <strain evidence="1">PacBioINE</strain>
    </source>
</reference>
<dbReference type="SUPFAM" id="SSF53850">
    <property type="entry name" value="Periplasmic binding protein-like II"/>
    <property type="match status" value="1"/>
</dbReference>
<accession>A0A8S0WF32</accession>
<proteinExistence type="predicted"/>
<dbReference type="AlphaFoldDB" id="A0A8S0WF32"/>